<dbReference type="RefSeq" id="WP_167966573.1">
    <property type="nucleotide sequence ID" value="NZ_JAATJJ010000003.1"/>
</dbReference>
<organism evidence="2 3">
    <name type="scientific">Saonia flava</name>
    <dbReference type="NCBI Taxonomy" id="523696"/>
    <lineage>
        <taxon>Bacteria</taxon>
        <taxon>Pseudomonadati</taxon>
        <taxon>Bacteroidota</taxon>
        <taxon>Flavobacteriia</taxon>
        <taxon>Flavobacteriales</taxon>
        <taxon>Flavobacteriaceae</taxon>
        <taxon>Saonia</taxon>
    </lineage>
</organism>
<dbReference type="PANTHER" id="PTHR43792">
    <property type="entry name" value="GNAT FAMILY, PUTATIVE (AFU_ORTHOLOGUE AFUA_3G00765)-RELATED-RELATED"/>
    <property type="match status" value="1"/>
</dbReference>
<name>A0A846R3E8_9FLAO</name>
<dbReference type="EMBL" id="JAATJJ010000003">
    <property type="protein sequence ID" value="NJB72913.1"/>
    <property type="molecule type" value="Genomic_DNA"/>
</dbReference>
<evidence type="ECO:0000313" key="3">
    <source>
        <dbReference type="Proteomes" id="UP000590442"/>
    </source>
</evidence>
<dbReference type="InterPro" id="IPR000182">
    <property type="entry name" value="GNAT_dom"/>
</dbReference>
<evidence type="ECO:0000313" key="2">
    <source>
        <dbReference type="EMBL" id="NJB72913.1"/>
    </source>
</evidence>
<accession>A0A846R3E8</accession>
<dbReference type="GO" id="GO:0016747">
    <property type="term" value="F:acyltransferase activity, transferring groups other than amino-acyl groups"/>
    <property type="evidence" value="ECO:0007669"/>
    <property type="project" value="InterPro"/>
</dbReference>
<gene>
    <name evidence="2" type="ORF">GGR42_003411</name>
</gene>
<feature type="domain" description="N-acetyltransferase" evidence="1">
    <location>
        <begin position="12"/>
        <end position="172"/>
    </location>
</feature>
<dbReference type="AlphaFoldDB" id="A0A846R3E8"/>
<dbReference type="InterPro" id="IPR051531">
    <property type="entry name" value="N-acetyltransferase"/>
</dbReference>
<evidence type="ECO:0000259" key="1">
    <source>
        <dbReference type="PROSITE" id="PS51186"/>
    </source>
</evidence>
<comment type="caution">
    <text evidence="2">The sequence shown here is derived from an EMBL/GenBank/DDBJ whole genome shotgun (WGS) entry which is preliminary data.</text>
</comment>
<keyword evidence="2" id="KW-0808">Transferase</keyword>
<dbReference type="Pfam" id="PF13302">
    <property type="entry name" value="Acetyltransf_3"/>
    <property type="match status" value="1"/>
</dbReference>
<reference evidence="2 3" key="1">
    <citation type="submission" date="2020-03" db="EMBL/GenBank/DDBJ databases">
        <title>Genomic Encyclopedia of Type Strains, Phase IV (KMG-IV): sequencing the most valuable type-strain genomes for metagenomic binning, comparative biology and taxonomic classification.</title>
        <authorList>
            <person name="Goeker M."/>
        </authorList>
    </citation>
    <scope>NUCLEOTIDE SEQUENCE [LARGE SCALE GENOMIC DNA]</scope>
    <source>
        <strain evidence="2 3">DSM 29762</strain>
    </source>
</reference>
<dbReference type="Gene3D" id="3.40.630.30">
    <property type="match status" value="1"/>
</dbReference>
<sequence>MKKEYIFKSERLGFRNWNETDLTEFSKLNADMKVMEHFPKPLTKNQTAKLIQRFKNHYEKNGHTYFATDILESGELIGFIGLAFQDYKTDFTPAVDIGWRLKKSSWGNGFATEGAKKCLEFAFNQLKINYVISTCTEKNYKSENIMKKIGMEKIGEFDHPELNEYPEYKKCVCYGINKNVWQQNL</sequence>
<dbReference type="PROSITE" id="PS51186">
    <property type="entry name" value="GNAT"/>
    <property type="match status" value="1"/>
</dbReference>
<keyword evidence="3" id="KW-1185">Reference proteome</keyword>
<dbReference type="Proteomes" id="UP000590442">
    <property type="component" value="Unassembled WGS sequence"/>
</dbReference>
<dbReference type="InterPro" id="IPR016181">
    <property type="entry name" value="Acyl_CoA_acyltransferase"/>
</dbReference>
<dbReference type="SUPFAM" id="SSF55729">
    <property type="entry name" value="Acyl-CoA N-acyltransferases (Nat)"/>
    <property type="match status" value="1"/>
</dbReference>
<dbReference type="PANTHER" id="PTHR43792:SF1">
    <property type="entry name" value="N-ACETYLTRANSFERASE DOMAIN-CONTAINING PROTEIN"/>
    <property type="match status" value="1"/>
</dbReference>
<protein>
    <submittedName>
        <fullName evidence="2">RimJ/RimL family protein N-acetyltransferase</fullName>
    </submittedName>
</protein>
<proteinExistence type="predicted"/>